<keyword evidence="6" id="KW-0677">Repeat</keyword>
<accession>A0A7R9JQC2</accession>
<gene>
    <name evidence="17" type="ORF">TGEB3V08_LOCUS1460</name>
</gene>
<evidence type="ECO:0000256" key="10">
    <source>
        <dbReference type="ARBA" id="ARBA00023136"/>
    </source>
</evidence>
<dbReference type="CDD" id="cd14548">
    <property type="entry name" value="R3-PTPc"/>
    <property type="match status" value="1"/>
</dbReference>
<dbReference type="InterPro" id="IPR003961">
    <property type="entry name" value="FN3_dom"/>
</dbReference>
<keyword evidence="11" id="KW-0325">Glycoprotein</keyword>
<evidence type="ECO:0000256" key="5">
    <source>
        <dbReference type="ARBA" id="ARBA00022729"/>
    </source>
</evidence>
<evidence type="ECO:0000256" key="8">
    <source>
        <dbReference type="ARBA" id="ARBA00022912"/>
    </source>
</evidence>
<dbReference type="SMART" id="SM00060">
    <property type="entry name" value="FN3"/>
    <property type="match status" value="11"/>
</dbReference>
<evidence type="ECO:0000259" key="15">
    <source>
        <dbReference type="PROSITE" id="PS50056"/>
    </source>
</evidence>
<dbReference type="SMART" id="SM00194">
    <property type="entry name" value="PTPc"/>
    <property type="match status" value="1"/>
</dbReference>
<dbReference type="PROSITE" id="PS50853">
    <property type="entry name" value="FN3"/>
    <property type="match status" value="8"/>
</dbReference>
<dbReference type="SUPFAM" id="SSF52799">
    <property type="entry name" value="(Phosphotyrosine protein) phosphatases II"/>
    <property type="match status" value="1"/>
</dbReference>
<dbReference type="FunFam" id="2.60.40.10:FF:001177">
    <property type="entry name" value="Receptor-type tyrosine-protein phosphatase beta"/>
    <property type="match status" value="1"/>
</dbReference>
<dbReference type="FunFam" id="3.90.190.10:FF:000009">
    <property type="entry name" value="Receptor-type tyrosine-protein phosphatase beta"/>
    <property type="match status" value="1"/>
</dbReference>
<dbReference type="GO" id="GO:0016020">
    <property type="term" value="C:membrane"/>
    <property type="evidence" value="ECO:0007669"/>
    <property type="project" value="UniProtKB-SubCell"/>
</dbReference>
<evidence type="ECO:0000256" key="4">
    <source>
        <dbReference type="ARBA" id="ARBA00022692"/>
    </source>
</evidence>
<feature type="domain" description="Tyrosine specific protein phosphatases" evidence="15">
    <location>
        <begin position="1575"/>
        <end position="1649"/>
    </location>
</feature>
<dbReference type="EMBL" id="OE839444">
    <property type="protein sequence ID" value="CAD7587243.1"/>
    <property type="molecule type" value="Genomic_DNA"/>
</dbReference>
<proteinExistence type="predicted"/>
<protein>
    <recommendedName>
        <fullName evidence="3">protein-tyrosine-phosphatase</fullName>
        <ecNumber evidence="3">3.1.3.48</ecNumber>
    </recommendedName>
</protein>
<feature type="domain" description="Fibronectin type-III" evidence="16">
    <location>
        <begin position="169"/>
        <end position="264"/>
    </location>
</feature>
<reference evidence="17" key="1">
    <citation type="submission" date="2020-11" db="EMBL/GenBank/DDBJ databases">
        <authorList>
            <person name="Tran Van P."/>
        </authorList>
    </citation>
    <scope>NUCLEOTIDE SEQUENCE</scope>
</reference>
<dbReference type="FunFam" id="2.60.40.10:FF:001334">
    <property type="entry name" value="tyrosine-protein phosphatase 10D isoform X3"/>
    <property type="match status" value="1"/>
</dbReference>
<dbReference type="PRINTS" id="PR00700">
    <property type="entry name" value="PRTYPHPHTASE"/>
</dbReference>
<dbReference type="GO" id="GO:0048666">
    <property type="term" value="P:neuron development"/>
    <property type="evidence" value="ECO:0007669"/>
    <property type="project" value="UniProtKB-ARBA"/>
</dbReference>
<feature type="domain" description="Fibronectin type-III" evidence="16">
    <location>
        <begin position="266"/>
        <end position="358"/>
    </location>
</feature>
<evidence type="ECO:0000259" key="14">
    <source>
        <dbReference type="PROSITE" id="PS50055"/>
    </source>
</evidence>
<evidence type="ECO:0000256" key="6">
    <source>
        <dbReference type="ARBA" id="ARBA00022737"/>
    </source>
</evidence>
<dbReference type="InterPro" id="IPR000387">
    <property type="entry name" value="Tyr_Pase_dom"/>
</dbReference>
<evidence type="ECO:0000256" key="7">
    <source>
        <dbReference type="ARBA" id="ARBA00022801"/>
    </source>
</evidence>
<dbReference type="Gene3D" id="3.90.190.10">
    <property type="entry name" value="Protein tyrosine phosphatase superfamily"/>
    <property type="match status" value="1"/>
</dbReference>
<feature type="domain" description="Fibronectin type-III" evidence="16">
    <location>
        <begin position="508"/>
        <end position="599"/>
    </location>
</feature>
<keyword evidence="9 13" id="KW-1133">Transmembrane helix</keyword>
<evidence type="ECO:0000313" key="17">
    <source>
        <dbReference type="EMBL" id="CAD7587243.1"/>
    </source>
</evidence>
<dbReference type="Gene3D" id="2.60.40.10">
    <property type="entry name" value="Immunoglobulins"/>
    <property type="match status" value="9"/>
</dbReference>
<dbReference type="PANTHER" id="PTHR46957:SF3">
    <property type="entry name" value="CYTOKINE RECEPTOR"/>
    <property type="match status" value="1"/>
</dbReference>
<dbReference type="Pfam" id="PF00102">
    <property type="entry name" value="Y_phosphatase"/>
    <property type="match status" value="1"/>
</dbReference>
<sequence>MSHVLQVCQCADLVIRIPGNSPLSQEGSFYRLDYTPPHGSPAPNTTFSAQDIGDVIEFSRGLPGTKYEFWLYYSNSSLNDWLTWTASITTAPDPPSNLSVNVRSGKVAHVSWSPPLQGHFASFKLKSDFHHSLQNLTPGSSYQVQLFTVYDNKESVAYTSRNFTTKPNTPGKFIVWFRNETTLLVLWQPPYPTGVYSHYKVSIDPQDAVESVLYVEKEGEPPGPAQAAFKGLVPGRAYNISVQTVSEDEVSAPTTAQYRTVPLRPQNVTFNKDAVTSQSFIVHWEPPAGASEFDKYQLLISARRAAAVSRLRDEPTTWQFKDNLEPGRTYQVVVKTVSGKVTSWPATANVTLTNVLVVLSLTDEDGEIETFTLEASKMATEKRPQYHSYSTNAMSEALRAINDDKISVQEASRRFGVPRTSIQDRLSGKVSLQDDDRKMGPDPVLSKEEELKLVTWSEDLAKSGFPRKPDDLLNSVQQIVKATKKETPFVDGRSGKKWYCSFMRQPLPVHNLKSTATEHPGMVTLSWEPDSTSVQDGFKITYHEAEQFNGDSNTMFVDKQYAALESLLPGCNYSITVQAVSNSVESNETSVFQATRPLSPIIEDLRPIANGLNISWKSDVKSKQDKFEVIHKRNDTAADSVTTVTVDSHLVLEDLYPGAGYEVKVFAISHELRSEPHAYFQAVYPHPPRKLSIEKVTSTSVLVRWEPPLDSIFSEYSIRYRTEDDPAWVKLPPVKETEAEVADMTPGEKYLIQVNTVSFSVESTRPQEVNQTIREWVELTCPSRHTPPFSSHPAPLVTPRPSRHILPLLSHPAPLVTPCPSRPNPVSNIAPLVDSTNVTLEWPRPEGRVECYIVQWREEGNEGTPHTKNMTESNVAGSGTPQLVKVLIEDLTPGIKYQFFIHTVSYRLDSDVTNLAARTMPLIQSDITVVSSQQETDTLTLRYTPTPQISSRFDLYRFMLSDASVPVREKTANDTDTKVTFNDLIPGRLYNITVWTVSDGVTSQPLQRQDRMYPEPITSINATHISDTEVTLTWDTPRGEYNAFEVQYLNTDGLLIQNLTLRDSITISDLKPHRNYTFTVVVRSGTESSVLRRSLPVSAIFTTRESVPGKVEVFSPGDIQPSFINFKWSLPSNEQNGVIQNFTITYGLENSLYTQVQVFRPDEFQGTIKKLIPGKTYRFEIQAETKIGSQVVPTEVYKTTTTIQIRFRKNYFTEENGAVEMYTVIVAEDDSKNASGLEMPSWRDVQAYSIWPPYQVMDPYQYHPFKNSSVEDFTIGVEKCEGTGSGYCNGPLKAGTTYKVKVRAFTAGDKFTDTYYSFPIQTDADNTPIFLGVLIPCAILSMVILVIFLVRRRRNNIRRATDHRGNDSLSIPDSIIETSRAPIALEKFAEHYRIMSADSDFLFSEEFELLKHVGRDQLCTAAELPCNRPKNRFTNILPYDHSRFRLQPVDDEEGSDYINANYVPGHNSPREFLVTQGPLHSTRDDFWRMCWESNSRAIIMLTNCIEKGREKCDHYWPYDTLPVYYGDICVTLLNESHYPHWSISEFMMCQGDTQRVIRHFHFTTWPDFGVPSPPQTLVRFVRAFRERVGPEQRPIVVHCSAGVGRSGTFITLDRILQQLNLSDTVDIFGIVWAMRKERSWMVQTEQQYICIHQCLLAVLEGNENQGPQREIHDNQGFEEVIIYYLKNTPNCTDEYVSGSSILLAGGEKVKTGYKLSQVLIPQFLSSTWRFLTPDWVQAVPGANSPVFIKHLALLDTSLGMTKASQSLGCDTPEKRCGNAAFTGASLLVYRPSVRDNSP</sequence>
<dbReference type="PROSITE" id="PS00383">
    <property type="entry name" value="TYR_PHOSPHATASE_1"/>
    <property type="match status" value="1"/>
</dbReference>
<evidence type="ECO:0000259" key="16">
    <source>
        <dbReference type="PROSITE" id="PS50853"/>
    </source>
</evidence>
<evidence type="ECO:0000256" key="13">
    <source>
        <dbReference type="SAM" id="Phobius"/>
    </source>
</evidence>
<feature type="domain" description="Fibronectin type-III" evidence="16">
    <location>
        <begin position="1107"/>
        <end position="1205"/>
    </location>
</feature>
<dbReference type="InterPro" id="IPR029021">
    <property type="entry name" value="Prot-tyrosine_phosphatase-like"/>
</dbReference>
<evidence type="ECO:0000256" key="9">
    <source>
        <dbReference type="ARBA" id="ARBA00022989"/>
    </source>
</evidence>
<comment type="subcellular location">
    <subcellularLocation>
        <location evidence="2">Membrane</location>
        <topology evidence="2">Single-pass type I membrane protein</topology>
    </subcellularLocation>
    <subcellularLocation>
        <location evidence="1">Nucleus</location>
    </subcellularLocation>
</comment>
<dbReference type="SMART" id="SM00404">
    <property type="entry name" value="PTPc_motif"/>
    <property type="match status" value="1"/>
</dbReference>
<dbReference type="InterPro" id="IPR000242">
    <property type="entry name" value="PTP_cat"/>
</dbReference>
<dbReference type="PROSITE" id="PS50056">
    <property type="entry name" value="TYR_PHOSPHATASE_2"/>
    <property type="match status" value="1"/>
</dbReference>
<organism evidence="17">
    <name type="scientific">Timema genevievae</name>
    <name type="common">Walking stick</name>
    <dbReference type="NCBI Taxonomy" id="629358"/>
    <lineage>
        <taxon>Eukaryota</taxon>
        <taxon>Metazoa</taxon>
        <taxon>Ecdysozoa</taxon>
        <taxon>Arthropoda</taxon>
        <taxon>Hexapoda</taxon>
        <taxon>Insecta</taxon>
        <taxon>Pterygota</taxon>
        <taxon>Neoptera</taxon>
        <taxon>Polyneoptera</taxon>
        <taxon>Phasmatodea</taxon>
        <taxon>Timematodea</taxon>
        <taxon>Timematoidea</taxon>
        <taxon>Timematidae</taxon>
        <taxon>Timema</taxon>
    </lineage>
</organism>
<feature type="transmembrane region" description="Helical" evidence="13">
    <location>
        <begin position="1329"/>
        <end position="1350"/>
    </location>
</feature>
<dbReference type="InterPro" id="IPR003595">
    <property type="entry name" value="Tyr_Pase_cat"/>
</dbReference>
<dbReference type="GO" id="GO:0005634">
    <property type="term" value="C:nucleus"/>
    <property type="evidence" value="ECO:0007669"/>
    <property type="project" value="UniProtKB-SubCell"/>
</dbReference>
<name>A0A7R9JQC2_TIMGE</name>
<evidence type="ECO:0000256" key="3">
    <source>
        <dbReference type="ARBA" id="ARBA00013064"/>
    </source>
</evidence>
<keyword evidence="7" id="KW-0378">Hydrolase</keyword>
<evidence type="ECO:0000256" key="12">
    <source>
        <dbReference type="ARBA" id="ARBA00051722"/>
    </source>
</evidence>
<dbReference type="InterPro" id="IPR050713">
    <property type="entry name" value="RTP_Phos/Ushers"/>
</dbReference>
<dbReference type="FunFam" id="2.60.40.10:FF:000823">
    <property type="entry name" value="Tyrosine-protein phosphatase 10D"/>
    <property type="match status" value="1"/>
</dbReference>
<dbReference type="SUPFAM" id="SSF46689">
    <property type="entry name" value="Homeodomain-like"/>
    <property type="match status" value="1"/>
</dbReference>
<keyword evidence="10 13" id="KW-0472">Membrane</keyword>
<feature type="domain" description="Fibronectin type-III" evidence="16">
    <location>
        <begin position="819"/>
        <end position="923"/>
    </location>
</feature>
<feature type="domain" description="Fibronectin type-III" evidence="16">
    <location>
        <begin position="1016"/>
        <end position="1106"/>
    </location>
</feature>
<keyword evidence="4 13" id="KW-0812">Transmembrane</keyword>
<feature type="domain" description="Fibronectin type-III" evidence="16">
    <location>
        <begin position="74"/>
        <end position="168"/>
    </location>
</feature>
<evidence type="ECO:0000256" key="2">
    <source>
        <dbReference type="ARBA" id="ARBA00004479"/>
    </source>
</evidence>
<dbReference type="PROSITE" id="PS50055">
    <property type="entry name" value="TYR_PHOSPHATASE_PTP"/>
    <property type="match status" value="1"/>
</dbReference>
<dbReference type="Pfam" id="PF05225">
    <property type="entry name" value="HTH_psq"/>
    <property type="match status" value="1"/>
</dbReference>
<dbReference type="Gene3D" id="1.10.10.60">
    <property type="entry name" value="Homeodomain-like"/>
    <property type="match status" value="1"/>
</dbReference>
<dbReference type="InterPro" id="IPR009057">
    <property type="entry name" value="Homeodomain-like_sf"/>
</dbReference>
<dbReference type="GO" id="GO:0004725">
    <property type="term" value="F:protein tyrosine phosphatase activity"/>
    <property type="evidence" value="ECO:0007669"/>
    <property type="project" value="UniProtKB-EC"/>
</dbReference>
<dbReference type="PANTHER" id="PTHR46957">
    <property type="entry name" value="CYTOKINE RECEPTOR"/>
    <property type="match status" value="1"/>
</dbReference>
<dbReference type="InterPro" id="IPR016130">
    <property type="entry name" value="Tyr_Pase_AS"/>
</dbReference>
<dbReference type="Pfam" id="PF00041">
    <property type="entry name" value="fn3"/>
    <property type="match status" value="9"/>
</dbReference>
<dbReference type="SUPFAM" id="SSF49265">
    <property type="entry name" value="Fibronectin type III"/>
    <property type="match status" value="6"/>
</dbReference>
<keyword evidence="5" id="KW-0732">Signal</keyword>
<comment type="catalytic activity">
    <reaction evidence="12">
        <text>O-phospho-L-tyrosyl-[protein] + H2O = L-tyrosyl-[protein] + phosphate</text>
        <dbReference type="Rhea" id="RHEA:10684"/>
        <dbReference type="Rhea" id="RHEA-COMP:10136"/>
        <dbReference type="Rhea" id="RHEA-COMP:20101"/>
        <dbReference type="ChEBI" id="CHEBI:15377"/>
        <dbReference type="ChEBI" id="CHEBI:43474"/>
        <dbReference type="ChEBI" id="CHEBI:46858"/>
        <dbReference type="ChEBI" id="CHEBI:61978"/>
        <dbReference type="EC" id="3.1.3.48"/>
    </reaction>
</comment>
<feature type="domain" description="Tyrosine-protein phosphatase" evidence="14">
    <location>
        <begin position="1403"/>
        <end position="1658"/>
    </location>
</feature>
<dbReference type="InterPro" id="IPR041201">
    <property type="entry name" value="PTPRJ_TM"/>
</dbReference>
<dbReference type="InterPro" id="IPR013783">
    <property type="entry name" value="Ig-like_fold"/>
</dbReference>
<evidence type="ECO:0000256" key="1">
    <source>
        <dbReference type="ARBA" id="ARBA00004123"/>
    </source>
</evidence>
<dbReference type="EC" id="3.1.3.48" evidence="3"/>
<dbReference type="GO" id="GO:0003677">
    <property type="term" value="F:DNA binding"/>
    <property type="evidence" value="ECO:0007669"/>
    <property type="project" value="InterPro"/>
</dbReference>
<dbReference type="InterPro" id="IPR007889">
    <property type="entry name" value="HTH_Psq"/>
</dbReference>
<dbReference type="InterPro" id="IPR036116">
    <property type="entry name" value="FN3_sf"/>
</dbReference>
<feature type="domain" description="Fibronectin type-III" evidence="16">
    <location>
        <begin position="687"/>
        <end position="776"/>
    </location>
</feature>
<evidence type="ECO:0000256" key="11">
    <source>
        <dbReference type="ARBA" id="ARBA00023180"/>
    </source>
</evidence>
<dbReference type="CDD" id="cd00063">
    <property type="entry name" value="FN3"/>
    <property type="match status" value="9"/>
</dbReference>
<keyword evidence="8" id="KW-0904">Protein phosphatase</keyword>
<dbReference type="Pfam" id="PF18861">
    <property type="entry name" value="PTP_tm"/>
    <property type="match status" value="1"/>
</dbReference>